<dbReference type="AlphaFoldDB" id="A0A7C5YUG7"/>
<keyword evidence="2 3" id="KW-0378">Hydrolase</keyword>
<accession>A0A7C5YUG7</accession>
<reference evidence="5" key="1">
    <citation type="journal article" date="2020" name="mSystems">
        <title>Genome- and Community-Level Interaction Insights into Carbon Utilization and Element Cycling Functions of Hydrothermarchaeota in Hydrothermal Sediment.</title>
        <authorList>
            <person name="Zhou Z."/>
            <person name="Liu Y."/>
            <person name="Xu W."/>
            <person name="Pan J."/>
            <person name="Luo Z.H."/>
            <person name="Li M."/>
        </authorList>
    </citation>
    <scope>NUCLEOTIDE SEQUENCE [LARGE SCALE GENOMIC DNA]</scope>
    <source>
        <strain evidence="5">SpSt-1042</strain>
    </source>
</reference>
<dbReference type="EMBL" id="DRVY01000030">
    <property type="protein sequence ID" value="HHR92077.1"/>
    <property type="molecule type" value="Genomic_DNA"/>
</dbReference>
<evidence type="ECO:0000313" key="5">
    <source>
        <dbReference type="EMBL" id="HHR92077.1"/>
    </source>
</evidence>
<keyword evidence="4" id="KW-0812">Transmembrane</keyword>
<dbReference type="GO" id="GO:0050568">
    <property type="term" value="F:protein-glutamine glutaminase activity"/>
    <property type="evidence" value="ECO:0007669"/>
    <property type="project" value="UniProtKB-UniRule"/>
</dbReference>
<dbReference type="SUPFAM" id="SSF64438">
    <property type="entry name" value="CNF1/YfiH-like putative cysteine hydrolases"/>
    <property type="match status" value="1"/>
</dbReference>
<dbReference type="Pfam" id="PF03975">
    <property type="entry name" value="CheD"/>
    <property type="match status" value="1"/>
</dbReference>
<comment type="catalytic activity">
    <reaction evidence="3">
        <text>L-glutaminyl-[protein] + H2O = L-glutamyl-[protein] + NH4(+)</text>
        <dbReference type="Rhea" id="RHEA:16441"/>
        <dbReference type="Rhea" id="RHEA-COMP:10207"/>
        <dbReference type="Rhea" id="RHEA-COMP:10208"/>
        <dbReference type="ChEBI" id="CHEBI:15377"/>
        <dbReference type="ChEBI" id="CHEBI:28938"/>
        <dbReference type="ChEBI" id="CHEBI:29973"/>
        <dbReference type="ChEBI" id="CHEBI:30011"/>
        <dbReference type="EC" id="3.5.1.44"/>
    </reaction>
</comment>
<dbReference type="GO" id="GO:0006935">
    <property type="term" value="P:chemotaxis"/>
    <property type="evidence" value="ECO:0007669"/>
    <property type="project" value="UniProtKB-UniRule"/>
</dbReference>
<gene>
    <name evidence="3" type="primary">cheD</name>
    <name evidence="5" type="ORF">ENL96_01000</name>
</gene>
<keyword evidence="1 3" id="KW-0145">Chemotaxis</keyword>
<dbReference type="InterPro" id="IPR011324">
    <property type="entry name" value="Cytotoxic_necrot_fac-like_cat"/>
</dbReference>
<evidence type="ECO:0000256" key="3">
    <source>
        <dbReference type="HAMAP-Rule" id="MF_01440"/>
    </source>
</evidence>
<dbReference type="Gene3D" id="3.30.1330.200">
    <property type="match status" value="1"/>
</dbReference>
<dbReference type="InterPro" id="IPR005659">
    <property type="entry name" value="Chemorcpt_Glu_NH3ase_CheD"/>
</dbReference>
<dbReference type="CDD" id="cd16352">
    <property type="entry name" value="CheD"/>
    <property type="match status" value="1"/>
</dbReference>
<comment type="function">
    <text evidence="3">Probably deamidates glutamine residues to glutamate on methyl-accepting chemotaxis receptors (MCPs), playing an important role in chemotaxis.</text>
</comment>
<dbReference type="PANTHER" id="PTHR35147">
    <property type="entry name" value="CHEMORECEPTOR GLUTAMINE DEAMIDASE CHED-RELATED"/>
    <property type="match status" value="1"/>
</dbReference>
<dbReference type="EC" id="3.5.1.44" evidence="3"/>
<sequence length="171" mass="18828">MKSQEALNISIETKKKVIVEVADMKISNDTNVILMTLALGSCVGLAVYDPVVKVGGMIHYMLPLSAKNIEKSHINPYMFGDTGIPILFRRLYDAGAKKENMRVVMAGGASVLKGVSSDIGNQNITIARRLLWKNQIIICKEDVGGDIPRTLYLDIESGKTWFSHNGTVFEL</sequence>
<dbReference type="InterPro" id="IPR038592">
    <property type="entry name" value="CheD-like_sf"/>
</dbReference>
<dbReference type="PANTHER" id="PTHR35147:SF1">
    <property type="entry name" value="CHEMORECEPTOR GLUTAMINE DEAMIDASE CHED-RELATED"/>
    <property type="match status" value="1"/>
</dbReference>
<evidence type="ECO:0000256" key="1">
    <source>
        <dbReference type="ARBA" id="ARBA00022500"/>
    </source>
</evidence>
<organism evidence="5">
    <name type="scientific">candidate division CPR3 bacterium</name>
    <dbReference type="NCBI Taxonomy" id="2268181"/>
    <lineage>
        <taxon>Bacteria</taxon>
        <taxon>Bacteria division CPR3</taxon>
    </lineage>
</organism>
<name>A0A7C5YUG7_UNCC3</name>
<evidence type="ECO:0000256" key="4">
    <source>
        <dbReference type="SAM" id="Phobius"/>
    </source>
</evidence>
<comment type="caution">
    <text evidence="5">The sequence shown here is derived from an EMBL/GenBank/DDBJ whole genome shotgun (WGS) entry which is preliminary data.</text>
</comment>
<keyword evidence="4" id="KW-0472">Membrane</keyword>
<protein>
    <recommendedName>
        <fullName evidence="3">Probable chemoreceptor glutamine deamidase CheD</fullName>
        <ecNumber evidence="3">3.5.1.44</ecNumber>
    </recommendedName>
</protein>
<keyword evidence="4" id="KW-1133">Transmembrane helix</keyword>
<dbReference type="HAMAP" id="MF_01440">
    <property type="entry name" value="CheD"/>
    <property type="match status" value="1"/>
</dbReference>
<proteinExistence type="inferred from homology"/>
<feature type="transmembrane region" description="Helical" evidence="4">
    <location>
        <begin position="32"/>
        <end position="51"/>
    </location>
</feature>
<comment type="similarity">
    <text evidence="3">Belongs to the CheD family.</text>
</comment>
<evidence type="ECO:0000256" key="2">
    <source>
        <dbReference type="ARBA" id="ARBA00022801"/>
    </source>
</evidence>